<dbReference type="InterPro" id="IPR046272">
    <property type="entry name" value="DUF6305"/>
</dbReference>
<keyword evidence="4" id="KW-1185">Reference proteome</keyword>
<protein>
    <recommendedName>
        <fullName evidence="2">DUF6305 domain-containing protein</fullName>
    </recommendedName>
</protein>
<dbReference type="Pfam" id="PF19823">
    <property type="entry name" value="DUF6305"/>
    <property type="match status" value="1"/>
</dbReference>
<proteinExistence type="predicted"/>
<evidence type="ECO:0000259" key="2">
    <source>
        <dbReference type="Pfam" id="PF19823"/>
    </source>
</evidence>
<gene>
    <name evidence="3" type="ORF">KKC1_07630</name>
</gene>
<dbReference type="Proteomes" id="UP000197032">
    <property type="component" value="Unassembled WGS sequence"/>
</dbReference>
<dbReference type="EMBL" id="BDGJ01000020">
    <property type="protein sequence ID" value="GAW91602.1"/>
    <property type="molecule type" value="Genomic_DNA"/>
</dbReference>
<feature type="domain" description="DUF6305" evidence="2">
    <location>
        <begin position="46"/>
        <end position="198"/>
    </location>
</feature>
<evidence type="ECO:0000313" key="4">
    <source>
        <dbReference type="Proteomes" id="UP000197032"/>
    </source>
</evidence>
<name>A0A1Z5HPZ2_9FIRM</name>
<feature type="transmembrane region" description="Helical" evidence="1">
    <location>
        <begin position="7"/>
        <end position="24"/>
    </location>
</feature>
<dbReference type="AlphaFoldDB" id="A0A1Z5HPZ2"/>
<evidence type="ECO:0000256" key="1">
    <source>
        <dbReference type="SAM" id="Phobius"/>
    </source>
</evidence>
<sequence>MVYRLRKALLILLIVSILILTWYFRLPSGDNHAETVPHLFKPLGRERALITTVGQGPEGLIVAKMADELKIRNYYRYKAEAIDVEGYGSLLVAVGYSDMGMLSSRISWGEEKQRALELVKAAKKQRIPVILLHLGGRSRRGHKNDELINMLAPHADYMIVLRNGNRDGFFSRIAKENQIPITVVRDMEAVKIPLNSVYR</sequence>
<keyword evidence="1" id="KW-0812">Transmembrane</keyword>
<evidence type="ECO:0000313" key="3">
    <source>
        <dbReference type="EMBL" id="GAW91602.1"/>
    </source>
</evidence>
<comment type="caution">
    <text evidence="3">The sequence shown here is derived from an EMBL/GenBank/DDBJ whole genome shotgun (WGS) entry which is preliminary data.</text>
</comment>
<organism evidence="3 4">
    <name type="scientific">Calderihabitans maritimus</name>
    <dbReference type="NCBI Taxonomy" id="1246530"/>
    <lineage>
        <taxon>Bacteria</taxon>
        <taxon>Bacillati</taxon>
        <taxon>Bacillota</taxon>
        <taxon>Clostridia</taxon>
        <taxon>Neomoorellales</taxon>
        <taxon>Calderihabitantaceae</taxon>
        <taxon>Calderihabitans</taxon>
    </lineage>
</organism>
<reference evidence="4" key="1">
    <citation type="journal article" date="2017" name="Appl. Environ. Microbiol.">
        <title>Genomic analysis of Calderihabitans maritimus KKC1, a thermophilic hydrogenogenic carboxydotrophic bacterium isolated from marine sediment.</title>
        <authorList>
            <person name="Omae K."/>
            <person name="Yoneda Y."/>
            <person name="Fukuyama Y."/>
            <person name="Yoshida T."/>
            <person name="Sako Y."/>
        </authorList>
    </citation>
    <scope>NUCLEOTIDE SEQUENCE [LARGE SCALE GENOMIC DNA]</scope>
    <source>
        <strain evidence="4">KKC1</strain>
    </source>
</reference>
<keyword evidence="1" id="KW-0472">Membrane</keyword>
<keyword evidence="1" id="KW-1133">Transmembrane helix</keyword>
<accession>A0A1Z5HPZ2</accession>